<accession>A0A9P4QLC7</accession>
<name>A0A9P4QLC7_9PLEO</name>
<evidence type="ECO:0000313" key="2">
    <source>
        <dbReference type="EMBL" id="KAF2729468.1"/>
    </source>
</evidence>
<keyword evidence="1" id="KW-0175">Coiled coil</keyword>
<reference evidence="2" key="1">
    <citation type="journal article" date="2020" name="Stud. Mycol.">
        <title>101 Dothideomycetes genomes: a test case for predicting lifestyles and emergence of pathogens.</title>
        <authorList>
            <person name="Haridas S."/>
            <person name="Albert R."/>
            <person name="Binder M."/>
            <person name="Bloem J."/>
            <person name="Labutti K."/>
            <person name="Salamov A."/>
            <person name="Andreopoulos B."/>
            <person name="Baker S."/>
            <person name="Barry K."/>
            <person name="Bills G."/>
            <person name="Bluhm B."/>
            <person name="Cannon C."/>
            <person name="Castanera R."/>
            <person name="Culley D."/>
            <person name="Daum C."/>
            <person name="Ezra D."/>
            <person name="Gonzalez J."/>
            <person name="Henrissat B."/>
            <person name="Kuo A."/>
            <person name="Liang C."/>
            <person name="Lipzen A."/>
            <person name="Lutzoni F."/>
            <person name="Magnuson J."/>
            <person name="Mondo S."/>
            <person name="Nolan M."/>
            <person name="Ohm R."/>
            <person name="Pangilinan J."/>
            <person name="Park H.-J."/>
            <person name="Ramirez L."/>
            <person name="Alfaro M."/>
            <person name="Sun H."/>
            <person name="Tritt A."/>
            <person name="Yoshinaga Y."/>
            <person name="Zwiers L.-H."/>
            <person name="Turgeon B."/>
            <person name="Goodwin S."/>
            <person name="Spatafora J."/>
            <person name="Crous P."/>
            <person name="Grigoriev I."/>
        </authorList>
    </citation>
    <scope>NUCLEOTIDE SEQUENCE</scope>
    <source>
        <strain evidence="2">CBS 125425</strain>
    </source>
</reference>
<dbReference type="EMBL" id="ML996244">
    <property type="protein sequence ID" value="KAF2729468.1"/>
    <property type="molecule type" value="Genomic_DNA"/>
</dbReference>
<evidence type="ECO:0000256" key="1">
    <source>
        <dbReference type="SAM" id="Coils"/>
    </source>
</evidence>
<feature type="coiled-coil region" evidence="1">
    <location>
        <begin position="208"/>
        <end position="237"/>
    </location>
</feature>
<proteinExistence type="predicted"/>
<comment type="caution">
    <text evidence="2">The sequence shown here is derived from an EMBL/GenBank/DDBJ whole genome shotgun (WGS) entry which is preliminary data.</text>
</comment>
<gene>
    <name evidence="2" type="ORF">EJ04DRAFT_580609</name>
</gene>
<keyword evidence="3" id="KW-1185">Reference proteome</keyword>
<sequence length="250" mass="28844">MPATYRTSIPGHHAPLLHFTDPAPTHIFDMMQHFTQRETPESFWIELWDRLWQHMRGSFIANKCTWTPALVTKLRDIMIRVLDQPCYSGIDICKENHYHLERAAREEWSVNVTEHFVRLAQDWVSVMSMMTDAVGASLAQERSLKKLHWIANQRCWAEDWVVLNTAPGESASRGPLLELLTMLGLEQSWEEIVAGTKAWCGKPEAGLKKRLERVVEALEKDEKYAELREKILRLEAATGDVVALWNKCHA</sequence>
<protein>
    <submittedName>
        <fullName evidence="2">Uncharacterized protein</fullName>
    </submittedName>
</protein>
<dbReference type="Proteomes" id="UP000799444">
    <property type="component" value="Unassembled WGS sequence"/>
</dbReference>
<evidence type="ECO:0000313" key="3">
    <source>
        <dbReference type="Proteomes" id="UP000799444"/>
    </source>
</evidence>
<organism evidence="2 3">
    <name type="scientific">Polyplosphaeria fusca</name>
    <dbReference type="NCBI Taxonomy" id="682080"/>
    <lineage>
        <taxon>Eukaryota</taxon>
        <taxon>Fungi</taxon>
        <taxon>Dikarya</taxon>
        <taxon>Ascomycota</taxon>
        <taxon>Pezizomycotina</taxon>
        <taxon>Dothideomycetes</taxon>
        <taxon>Pleosporomycetidae</taxon>
        <taxon>Pleosporales</taxon>
        <taxon>Tetraplosphaeriaceae</taxon>
        <taxon>Polyplosphaeria</taxon>
    </lineage>
</organism>
<dbReference type="AlphaFoldDB" id="A0A9P4QLC7"/>